<evidence type="ECO:0000256" key="11">
    <source>
        <dbReference type="ARBA" id="ARBA00048552"/>
    </source>
</evidence>
<dbReference type="Pfam" id="PF04983">
    <property type="entry name" value="RNA_pol_Rpb1_3"/>
    <property type="match status" value="1"/>
</dbReference>
<evidence type="ECO:0000256" key="4">
    <source>
        <dbReference type="ARBA" id="ARBA00022679"/>
    </source>
</evidence>
<evidence type="ECO:0000256" key="8">
    <source>
        <dbReference type="ARBA" id="ARBA00022842"/>
    </source>
</evidence>
<feature type="domain" description="RNA polymerase N-terminal" evidence="14">
    <location>
        <begin position="385"/>
        <end position="717"/>
    </location>
</feature>
<feature type="compositionally biased region" description="Acidic residues" evidence="13">
    <location>
        <begin position="1469"/>
        <end position="1478"/>
    </location>
</feature>
<dbReference type="Pfam" id="PF05000">
    <property type="entry name" value="RNA_pol_Rpb1_4"/>
    <property type="match status" value="1"/>
</dbReference>
<dbReference type="FunFam" id="3.30.1490.180:FF:000003">
    <property type="entry name" value="DNA-directed RNA polymerase subunit"/>
    <property type="match status" value="1"/>
</dbReference>
<sequence length="1798" mass="198059">MNISAPVSNQLTSVSFTHLTSTDIHALSARRITSSTTLDTLLNPIPGGLYTPELGQFGDNACATCGLKNPQCPGHCGHIEMPVPCYHPTFLDQVLRLVRASCVYCYRLKMGRVAVHRFGAKLRLVECGLVQELRELDEITASSATTKDIAAESGSEDEESGEEGDAEAKGLIDQRERFVKSAIARARKEDRLSTQKTEATTNARRAIISEFMGSITKGKKCNNCKGINHSYRKDRFVKIFRKPLSEKDRYAMIQSGHKAKDPIIELRKKQRAERSRKRKRDEKDEGIVADIVGEEEEEPEEEEGDDVNMDEESEGEVEIAGGDMVADAAGEATKKKTAKDQEEYLNPSRIHAQLTALFEREQPILSAVYGHNRQSNKAAAPLTPDMFFLKDILVPPNRYRPEARTGSNEIAEAQENTLYKNILTACDTLNTIQRELSGKESRDSRYRVRTYGDFETTWITLQDAVNSLIDRDRNPVQGAAAKRNPEGIKQKLEKKEGMFRKYMMGKRVNFAARTVISPDPNIETNEIGVPPVFAVKLTYPEPVTSWNVEELQEAVRNGPFVWPGAVAIESETGQVINLERKNAEERTALANQLLAPLSTIGAAGTRGTRNKKVHRHLNNGDIVIMNRQPTLHKPSMMCHRARVLPGEKTLRMHYANCNTYNADFDGDEMNLHFPQNELARSEALSIADTDHQYLSSTAGNPLRGLIQDHVSMGVALTSRDTLFERGEYMQLLYSALRPEHGHCAQGRIVTVPPAIFKPKMLWTGKQVVTSVLKNLIQEGYEGLTMSGKSTTDPNLWGLAGAKEEGVVVFRDGYLCQGILDKKQIGPSSGGFVNAVYEVYGHTVAGRLLSVMGRLLTRLENMRAFSCGVEDLIFTREGEEKRRDALQGAETLGTRVAAKYVGLVDGEEKENEGQVVDPIELRKRMEGVLREEEQQAGLDSLMNSTTAKELSSLVTNSCLPTALVRAFPDNQMQAMTSSGAKGSKVNANQISCNLGQQVLEGRRVPVMVSGKTLPCFKPFEPSVRAGGYIVDRFLTGVRPQEYFFHAMAGREGLIDTAVKTSRSGYLQRCLIKGMEGLKVEYDSSVRDADGSVIQFLYGEDGLDVAKSKYLSDFKFAAENLPSLLGGLGVRGDFDKVISHEASEYMKQAEKAYRKSGDLGASDPALALYSPSRYAGSMSESVYAAARNYVDENPDKVIRNKKKGIEGARGVTKTNFNAILDLRYLKSVVEAGEAVGVVAGQSVGEPSTQMTLNTFHLAGHSAKNVTLGIPRLREIVMTAAKNIATPTMTLRLIEEMSTDEAKKFAKGISKLALSEILDKVTVTETVGKGTAYTEAKKYQIRLDFFPSKEYMKEYAITVEDVVSTIEHRLLPRLQAMTRKELKKRGDEKSVKAGDKAKASDAMPEIGKSAGATEQESGRPEGDAEGGDDDSDAEGDDDATRDKAKSNRQQAGYEAYEDEEENLLAARNQREDEVEEPEDEGFGGSNKGSPEPDSSEDEEDAADERKARRSAAKDRENRIKTDRKTNDIVKFAFDDISGDSCTFTLEYDSATAKILMLHLVENAGRSSLIQSVPGISGAMLDTAATEEAKGTPILAASGVNLPAMWDYQHIINPHHLYTNSVYDILTHYGVEAARASIVIELQSVFGGHGISVDPRHLTLIADYMTRDGGYQAFSRMGYRGNASPFMKMSFETTVGFLRDAVTEGDWDDLTNPSARIVTGRLGKIGTDCPGTAVVVIHDFRLPYSAWVMTGLVVQFRPFIGRPVFMLSHAIMNFIADLSKHRCHALGYDTLGSGTHGCGAQM</sequence>
<feature type="compositionally biased region" description="Acidic residues" evidence="13">
    <location>
        <begin position="1490"/>
        <end position="1499"/>
    </location>
</feature>
<gene>
    <name evidence="15" type="ORF">D0869_11249</name>
</gene>
<dbReference type="PANTHER" id="PTHR19376:SF11">
    <property type="entry name" value="DNA-DIRECTED RNA POLYMERASE I SUBUNIT RPA1"/>
    <property type="match status" value="1"/>
</dbReference>
<evidence type="ECO:0000256" key="9">
    <source>
        <dbReference type="ARBA" id="ARBA00023163"/>
    </source>
</evidence>
<dbReference type="InterPro" id="IPR047107">
    <property type="entry name" value="DNA-dir_RNA_pol1_lsu_C"/>
</dbReference>
<dbReference type="InterPro" id="IPR000722">
    <property type="entry name" value="RNA_pol_asu"/>
</dbReference>
<dbReference type="Gene3D" id="4.10.860.120">
    <property type="entry name" value="RNA polymerase II, clamp domain"/>
    <property type="match status" value="1"/>
</dbReference>
<dbReference type="GO" id="GO:0005736">
    <property type="term" value="C:RNA polymerase I complex"/>
    <property type="evidence" value="ECO:0007669"/>
    <property type="project" value="TreeGrafter"/>
</dbReference>
<dbReference type="FunFam" id="2.40.40.20:FF:000019">
    <property type="entry name" value="DNA-directed RNA polymerase II subunit RPB1"/>
    <property type="match status" value="1"/>
</dbReference>
<evidence type="ECO:0000256" key="13">
    <source>
        <dbReference type="SAM" id="MobiDB-lite"/>
    </source>
</evidence>
<dbReference type="InterPro" id="IPR006592">
    <property type="entry name" value="RNA_pol_N"/>
</dbReference>
<dbReference type="Pfam" id="PF00623">
    <property type="entry name" value="RNA_pol_Rpb1_2"/>
    <property type="match status" value="1"/>
</dbReference>
<dbReference type="Gene3D" id="3.30.1490.180">
    <property type="entry name" value="RNA polymerase ii"/>
    <property type="match status" value="1"/>
</dbReference>
<feature type="compositionally biased region" description="Basic and acidic residues" evidence="13">
    <location>
        <begin position="1500"/>
        <end position="1516"/>
    </location>
</feature>
<dbReference type="Pfam" id="PF04997">
    <property type="entry name" value="RNA_pol_Rpb1_1"/>
    <property type="match status" value="1"/>
</dbReference>
<dbReference type="InterPro" id="IPR044893">
    <property type="entry name" value="RNA_pol_Rpb1_clamp_domain"/>
</dbReference>
<protein>
    <recommendedName>
        <fullName evidence="12">DNA-directed RNA polymerase subunit</fullName>
        <ecNumber evidence="12">2.7.7.6</ecNumber>
    </recommendedName>
</protein>
<evidence type="ECO:0000313" key="15">
    <source>
        <dbReference type="EMBL" id="RMX75851.1"/>
    </source>
</evidence>
<evidence type="ECO:0000259" key="14">
    <source>
        <dbReference type="SMART" id="SM00663"/>
    </source>
</evidence>
<dbReference type="Gene3D" id="2.40.40.20">
    <property type="match status" value="1"/>
</dbReference>
<dbReference type="Gene3D" id="1.10.274.100">
    <property type="entry name" value="RNA polymerase Rpb1, domain 3"/>
    <property type="match status" value="1"/>
</dbReference>
<reference evidence="15 16" key="1">
    <citation type="journal article" date="2018" name="BMC Genomics">
        <title>Genomic evidence for intraspecific hybridization in a clonal and extremely halotolerant yeast.</title>
        <authorList>
            <person name="Gostincar C."/>
            <person name="Stajich J.E."/>
            <person name="Zupancic J."/>
            <person name="Zalar P."/>
            <person name="Gunde-Cimerman N."/>
        </authorList>
    </citation>
    <scope>NUCLEOTIDE SEQUENCE [LARGE SCALE GENOMIC DNA]</scope>
    <source>
        <strain evidence="15 16">EXF-6656</strain>
    </source>
</reference>
<dbReference type="InterPro" id="IPR007066">
    <property type="entry name" value="RNA_pol_Rpb1_3"/>
</dbReference>
<evidence type="ECO:0000256" key="7">
    <source>
        <dbReference type="ARBA" id="ARBA00022833"/>
    </source>
</evidence>
<evidence type="ECO:0000256" key="12">
    <source>
        <dbReference type="RuleBase" id="RU004279"/>
    </source>
</evidence>
<dbReference type="Gene3D" id="1.10.357.120">
    <property type="match status" value="1"/>
</dbReference>
<dbReference type="SMART" id="SM00663">
    <property type="entry name" value="RPOLA_N"/>
    <property type="match status" value="1"/>
</dbReference>
<dbReference type="CDD" id="cd02735">
    <property type="entry name" value="RNAP_I_Rpa1_C"/>
    <property type="match status" value="1"/>
</dbReference>
<dbReference type="EMBL" id="QWIJ01001219">
    <property type="protein sequence ID" value="RMX75851.1"/>
    <property type="molecule type" value="Genomic_DNA"/>
</dbReference>
<dbReference type="GO" id="GO:0003677">
    <property type="term" value="F:DNA binding"/>
    <property type="evidence" value="ECO:0007669"/>
    <property type="project" value="InterPro"/>
</dbReference>
<dbReference type="InterPro" id="IPR015699">
    <property type="entry name" value="DNA-dir_RNA_pol1_lsu_N"/>
</dbReference>
<dbReference type="InterPro" id="IPR042102">
    <property type="entry name" value="RNA_pol_Rpb1_3_sf"/>
</dbReference>
<evidence type="ECO:0000256" key="6">
    <source>
        <dbReference type="ARBA" id="ARBA00022723"/>
    </source>
</evidence>
<keyword evidence="5 12" id="KW-0548">Nucleotidyltransferase</keyword>
<comment type="caution">
    <text evidence="15">The sequence shown here is derived from an EMBL/GenBank/DDBJ whole genome shotgun (WGS) entry which is preliminary data.</text>
</comment>
<feature type="compositionally biased region" description="Acidic residues" evidence="13">
    <location>
        <begin position="292"/>
        <end position="316"/>
    </location>
</feature>
<dbReference type="InterPro" id="IPR045867">
    <property type="entry name" value="DNA-dir_RpoC_beta_prime"/>
</dbReference>
<dbReference type="GO" id="GO:0003899">
    <property type="term" value="F:DNA-directed RNA polymerase activity"/>
    <property type="evidence" value="ECO:0007669"/>
    <property type="project" value="UniProtKB-EC"/>
</dbReference>
<proteinExistence type="inferred from homology"/>
<keyword evidence="10" id="KW-0539">Nucleus</keyword>
<feature type="compositionally biased region" description="Basic and acidic residues" evidence="13">
    <location>
        <begin position="1378"/>
        <end position="1396"/>
    </location>
</feature>
<feature type="compositionally biased region" description="Acidic residues" evidence="13">
    <location>
        <begin position="1420"/>
        <end position="1434"/>
    </location>
</feature>
<organism evidence="15 16">
    <name type="scientific">Hortaea werneckii</name>
    <name type="common">Black yeast</name>
    <name type="synonym">Cladosporium werneckii</name>
    <dbReference type="NCBI Taxonomy" id="91943"/>
    <lineage>
        <taxon>Eukaryota</taxon>
        <taxon>Fungi</taxon>
        <taxon>Dikarya</taxon>
        <taxon>Ascomycota</taxon>
        <taxon>Pezizomycotina</taxon>
        <taxon>Dothideomycetes</taxon>
        <taxon>Dothideomycetidae</taxon>
        <taxon>Mycosphaerellales</taxon>
        <taxon>Teratosphaeriaceae</taxon>
        <taxon>Hortaea</taxon>
    </lineage>
</organism>
<feature type="region of interest" description="Disordered" evidence="13">
    <location>
        <begin position="1378"/>
        <end position="1516"/>
    </location>
</feature>
<evidence type="ECO:0000256" key="1">
    <source>
        <dbReference type="ARBA" id="ARBA00004123"/>
    </source>
</evidence>
<comment type="catalytic activity">
    <reaction evidence="11 12">
        <text>RNA(n) + a ribonucleoside 5'-triphosphate = RNA(n+1) + diphosphate</text>
        <dbReference type="Rhea" id="RHEA:21248"/>
        <dbReference type="Rhea" id="RHEA-COMP:14527"/>
        <dbReference type="Rhea" id="RHEA-COMP:17342"/>
        <dbReference type="ChEBI" id="CHEBI:33019"/>
        <dbReference type="ChEBI" id="CHEBI:61557"/>
        <dbReference type="ChEBI" id="CHEBI:140395"/>
        <dbReference type="EC" id="2.7.7.6"/>
    </reaction>
</comment>
<keyword evidence="6" id="KW-0479">Metal-binding</keyword>
<dbReference type="Gene3D" id="1.10.132.30">
    <property type="match status" value="1"/>
</dbReference>
<evidence type="ECO:0000256" key="10">
    <source>
        <dbReference type="ARBA" id="ARBA00023242"/>
    </source>
</evidence>
<keyword evidence="8" id="KW-0460">Magnesium</keyword>
<dbReference type="SUPFAM" id="SSF64484">
    <property type="entry name" value="beta and beta-prime subunits of DNA dependent RNA-polymerase"/>
    <property type="match status" value="1"/>
</dbReference>
<keyword evidence="9 12" id="KW-0804">Transcription</keyword>
<dbReference type="InterPro" id="IPR038120">
    <property type="entry name" value="Rpb1_funnel_sf"/>
</dbReference>
<comment type="similarity">
    <text evidence="2 12">Belongs to the RNA polymerase beta' chain family.</text>
</comment>
<dbReference type="PANTHER" id="PTHR19376">
    <property type="entry name" value="DNA-DIRECTED RNA POLYMERASE"/>
    <property type="match status" value="1"/>
</dbReference>
<feature type="compositionally biased region" description="Basic residues" evidence="13">
    <location>
        <begin position="268"/>
        <end position="280"/>
    </location>
</feature>
<keyword evidence="3 12" id="KW-0240">DNA-directed RNA polymerase</keyword>
<accession>A0A3M6WBV1</accession>
<feature type="region of interest" description="Disordered" evidence="13">
    <location>
        <begin position="261"/>
        <end position="316"/>
    </location>
</feature>
<dbReference type="EC" id="2.7.7.6" evidence="12"/>
<dbReference type="GO" id="GO:0046872">
    <property type="term" value="F:metal ion binding"/>
    <property type="evidence" value="ECO:0007669"/>
    <property type="project" value="UniProtKB-KW"/>
</dbReference>
<dbReference type="Gene3D" id="3.30.70.2850">
    <property type="match status" value="1"/>
</dbReference>
<evidence type="ECO:0000256" key="3">
    <source>
        <dbReference type="ARBA" id="ARBA00022478"/>
    </source>
</evidence>
<name>A0A3M6WBV1_HORWE</name>
<dbReference type="InterPro" id="IPR007080">
    <property type="entry name" value="RNA_pol_Rpb1_1"/>
</dbReference>
<evidence type="ECO:0000256" key="5">
    <source>
        <dbReference type="ARBA" id="ARBA00022695"/>
    </source>
</evidence>
<keyword evidence="7" id="KW-0862">Zinc</keyword>
<feature type="region of interest" description="Disordered" evidence="13">
    <location>
        <begin position="144"/>
        <end position="167"/>
    </location>
</feature>
<dbReference type="CDD" id="cd01435">
    <property type="entry name" value="RNAP_I_RPA1_N"/>
    <property type="match status" value="1"/>
</dbReference>
<dbReference type="OrthoDB" id="270392at2759"/>
<dbReference type="InterPro" id="IPR007083">
    <property type="entry name" value="RNA_pol_Rpb1_4"/>
</dbReference>
<comment type="function">
    <text evidence="12">DNA-dependent RNA polymerase catalyzes the transcription of DNA into RNA using the four ribonucleoside triphosphates as substrates.</text>
</comment>
<dbReference type="VEuPathDB" id="FungiDB:BTJ68_15470"/>
<feature type="compositionally biased region" description="Acidic residues" evidence="13">
    <location>
        <begin position="154"/>
        <end position="165"/>
    </location>
</feature>
<comment type="subcellular location">
    <subcellularLocation>
        <location evidence="1">Nucleus</location>
    </subcellularLocation>
</comment>
<evidence type="ECO:0000256" key="2">
    <source>
        <dbReference type="ARBA" id="ARBA00006460"/>
    </source>
</evidence>
<keyword evidence="4 12" id="KW-0808">Transferase</keyword>
<dbReference type="InterPro" id="IPR007081">
    <property type="entry name" value="RNA_pol_Rpb1_5"/>
</dbReference>
<dbReference type="Proteomes" id="UP000281245">
    <property type="component" value="Unassembled WGS sequence"/>
</dbReference>
<dbReference type="Pfam" id="PF04998">
    <property type="entry name" value="RNA_pol_Rpb1_5"/>
    <property type="match status" value="1"/>
</dbReference>
<dbReference type="GO" id="GO:0006351">
    <property type="term" value="P:DNA-templated transcription"/>
    <property type="evidence" value="ECO:0007669"/>
    <property type="project" value="InterPro"/>
</dbReference>
<evidence type="ECO:0000313" key="16">
    <source>
        <dbReference type="Proteomes" id="UP000281245"/>
    </source>
</evidence>